<keyword evidence="2" id="KW-1185">Reference proteome</keyword>
<evidence type="ECO:0000313" key="2">
    <source>
        <dbReference type="Proteomes" id="UP000585474"/>
    </source>
</evidence>
<dbReference type="AlphaFoldDB" id="A0A7J0DUZ6"/>
<sequence length="230" mass="26288">MVMSKRRRSPDRTKSGVDLREMLNAKRNQDRDLRVKLNDWATLTNKVIPTNLVVCTTRNEQKEPVSWYETQYSREIEGLDPLEKFMPPSLEDLRLKWFDKLPVGSIENFHQLTKSFIARFVINTKAPKGVGLHVPGRDVHPVGGQHQASGESYKDTYLGGGTVQKVKEKLVDNEITQAEKAKVRLNLRFDRGDDDTNLTANEEEDLPLDTIHMIGGSNHPNLENRIWGEI</sequence>
<proteinExistence type="predicted"/>
<dbReference type="Proteomes" id="UP000585474">
    <property type="component" value="Unassembled WGS sequence"/>
</dbReference>
<organism evidence="1 2">
    <name type="scientific">Actinidia rufa</name>
    <dbReference type="NCBI Taxonomy" id="165716"/>
    <lineage>
        <taxon>Eukaryota</taxon>
        <taxon>Viridiplantae</taxon>
        <taxon>Streptophyta</taxon>
        <taxon>Embryophyta</taxon>
        <taxon>Tracheophyta</taxon>
        <taxon>Spermatophyta</taxon>
        <taxon>Magnoliopsida</taxon>
        <taxon>eudicotyledons</taxon>
        <taxon>Gunneridae</taxon>
        <taxon>Pentapetalae</taxon>
        <taxon>asterids</taxon>
        <taxon>Ericales</taxon>
        <taxon>Actinidiaceae</taxon>
        <taxon>Actinidia</taxon>
    </lineage>
</organism>
<protein>
    <submittedName>
        <fullName evidence="1">Uncharacterized protein</fullName>
    </submittedName>
</protein>
<evidence type="ECO:0000313" key="1">
    <source>
        <dbReference type="EMBL" id="GFS42906.1"/>
    </source>
</evidence>
<name>A0A7J0DUZ6_9ERIC</name>
<reference evidence="2" key="1">
    <citation type="submission" date="2019-07" db="EMBL/GenBank/DDBJ databases">
        <title>De Novo Assembly of kiwifruit Actinidia rufa.</title>
        <authorList>
            <person name="Sugita-Konishi S."/>
            <person name="Sato K."/>
            <person name="Mori E."/>
            <person name="Abe Y."/>
            <person name="Kisaki G."/>
            <person name="Hamano K."/>
            <person name="Suezawa K."/>
            <person name="Otani M."/>
            <person name="Fukuda T."/>
            <person name="Manabe T."/>
            <person name="Gomi K."/>
            <person name="Tabuchi M."/>
            <person name="Akimitsu K."/>
            <person name="Kataoka I."/>
        </authorList>
    </citation>
    <scope>NUCLEOTIDE SEQUENCE [LARGE SCALE GENOMIC DNA]</scope>
    <source>
        <strain evidence="2">cv. Fuchu</strain>
    </source>
</reference>
<comment type="caution">
    <text evidence="1">The sequence shown here is derived from an EMBL/GenBank/DDBJ whole genome shotgun (WGS) entry which is preliminary data.</text>
</comment>
<dbReference type="EMBL" id="BJWL01000408">
    <property type="protein sequence ID" value="GFS42906.1"/>
    <property type="molecule type" value="Genomic_DNA"/>
</dbReference>
<accession>A0A7J0DUZ6</accession>
<gene>
    <name evidence="1" type="ORF">Acr_00g0082450</name>
</gene>
<dbReference type="OrthoDB" id="1737504at2759"/>